<feature type="chain" id="PRO_5042209038" evidence="1">
    <location>
        <begin position="18"/>
        <end position="365"/>
    </location>
</feature>
<dbReference type="InterPro" id="IPR036880">
    <property type="entry name" value="Kunitz_BPTI_sf"/>
</dbReference>
<accession>A0AAF3FQM9</accession>
<dbReference type="WBParaSite" id="MBELARI_LOCUS9425">
    <property type="protein sequence ID" value="MBELARI_LOCUS9425"/>
    <property type="gene ID" value="MBELARI_LOCUS9425"/>
</dbReference>
<reference evidence="4" key="1">
    <citation type="submission" date="2024-02" db="UniProtKB">
        <authorList>
            <consortium name="WormBaseParasite"/>
        </authorList>
    </citation>
    <scope>IDENTIFICATION</scope>
</reference>
<dbReference type="SMART" id="SM00289">
    <property type="entry name" value="WR1"/>
    <property type="match status" value="1"/>
</dbReference>
<dbReference type="Gene3D" id="4.10.410.10">
    <property type="entry name" value="Pancreatic trypsin inhibitor Kunitz domain"/>
    <property type="match status" value="1"/>
</dbReference>
<dbReference type="AlphaFoldDB" id="A0AAF3FQM9"/>
<dbReference type="Pfam" id="PF00014">
    <property type="entry name" value="Kunitz_BPTI"/>
    <property type="match status" value="1"/>
</dbReference>
<dbReference type="PROSITE" id="PS50279">
    <property type="entry name" value="BPTI_KUNITZ_2"/>
    <property type="match status" value="1"/>
</dbReference>
<protein>
    <submittedName>
        <fullName evidence="4">BPTI/Kunitz inhibitor domain-containing protein</fullName>
    </submittedName>
</protein>
<keyword evidence="1" id="KW-0732">Signal</keyword>
<feature type="domain" description="BPTI/Kunitz inhibitor" evidence="2">
    <location>
        <begin position="305"/>
        <end position="362"/>
    </location>
</feature>
<evidence type="ECO:0000313" key="4">
    <source>
        <dbReference type="WBParaSite" id="MBELARI_LOCUS9425"/>
    </source>
</evidence>
<name>A0AAF3FQM9_9BILA</name>
<evidence type="ECO:0000256" key="1">
    <source>
        <dbReference type="SAM" id="SignalP"/>
    </source>
</evidence>
<evidence type="ECO:0000259" key="2">
    <source>
        <dbReference type="PROSITE" id="PS50279"/>
    </source>
</evidence>
<sequence>MRIIYLSIFLLLSFCGCDNLCSDGHSPLIDGEEAFLCSRQCPDGFQCENVTGFPAEVCCPNLPKLYEIYGDEQKPEAAISETKNASRTVEGKDEQDEQVKHNFVKVKTKDELVLDEESGIQYSCERQNYEILCKNETLATQATIRWFRNGKQCEYYPWGYCPGDLVIHSTTIRTKRACEELCFERKEQKENITTIKPLETIGTTATIQPTTLQFPTIISDSASGKENFGNLTDIIVDSVVEKSFDGNDVAEYEENEEKENPKEIRLRFSKNVQGIESKNDFGEFSVDKVGITIEDKQEKKPPISCQLVPLRTMCDSGMAAQFTWRWILNETTKECTTTPFGYCSGEMNVNLPRTQEECQRACLKG</sequence>
<dbReference type="SUPFAM" id="SSF57362">
    <property type="entry name" value="BPTI-like"/>
    <property type="match status" value="1"/>
</dbReference>
<dbReference type="InterPro" id="IPR006150">
    <property type="entry name" value="Cys_repeat_1"/>
</dbReference>
<feature type="signal peptide" evidence="1">
    <location>
        <begin position="1"/>
        <end position="17"/>
    </location>
</feature>
<dbReference type="Proteomes" id="UP000887575">
    <property type="component" value="Unassembled WGS sequence"/>
</dbReference>
<dbReference type="PROSITE" id="PS51257">
    <property type="entry name" value="PROKAR_LIPOPROTEIN"/>
    <property type="match status" value="1"/>
</dbReference>
<keyword evidence="3" id="KW-1185">Reference proteome</keyword>
<organism evidence="3 4">
    <name type="scientific">Mesorhabditis belari</name>
    <dbReference type="NCBI Taxonomy" id="2138241"/>
    <lineage>
        <taxon>Eukaryota</taxon>
        <taxon>Metazoa</taxon>
        <taxon>Ecdysozoa</taxon>
        <taxon>Nematoda</taxon>
        <taxon>Chromadorea</taxon>
        <taxon>Rhabditida</taxon>
        <taxon>Rhabditina</taxon>
        <taxon>Rhabditomorpha</taxon>
        <taxon>Rhabditoidea</taxon>
        <taxon>Rhabditidae</taxon>
        <taxon>Mesorhabditinae</taxon>
        <taxon>Mesorhabditis</taxon>
    </lineage>
</organism>
<dbReference type="GO" id="GO:0004867">
    <property type="term" value="F:serine-type endopeptidase inhibitor activity"/>
    <property type="evidence" value="ECO:0007669"/>
    <property type="project" value="InterPro"/>
</dbReference>
<proteinExistence type="predicted"/>
<dbReference type="InterPro" id="IPR002223">
    <property type="entry name" value="Kunitz_BPTI"/>
</dbReference>
<evidence type="ECO:0000313" key="3">
    <source>
        <dbReference type="Proteomes" id="UP000887575"/>
    </source>
</evidence>